<dbReference type="Proteomes" id="UP000186132">
    <property type="component" value="Unassembled WGS sequence"/>
</dbReference>
<evidence type="ECO:0000313" key="3">
    <source>
        <dbReference type="Proteomes" id="UP000186132"/>
    </source>
</evidence>
<keyword evidence="3" id="KW-1185">Reference proteome</keyword>
<reference evidence="2 3" key="1">
    <citation type="submission" date="2016-11" db="EMBL/GenBank/DDBJ databases">
        <authorList>
            <person name="Jaros S."/>
            <person name="Januszkiewicz K."/>
            <person name="Wedrychowicz H."/>
        </authorList>
    </citation>
    <scope>NUCLEOTIDE SEQUENCE [LARGE SCALE GENOMIC DNA]</scope>
    <source>
        <strain evidence="2 3">DSM 45627</strain>
    </source>
</reference>
<dbReference type="AlphaFoldDB" id="A0A1M5R9D9"/>
<protein>
    <submittedName>
        <fullName evidence="2">Uncharacterized protein</fullName>
    </submittedName>
</protein>
<feature type="transmembrane region" description="Helical" evidence="1">
    <location>
        <begin position="106"/>
        <end position="129"/>
    </location>
</feature>
<evidence type="ECO:0000313" key="2">
    <source>
        <dbReference type="EMBL" id="SHH22945.1"/>
    </source>
</evidence>
<dbReference type="EMBL" id="FQVU01000005">
    <property type="protein sequence ID" value="SHH22945.1"/>
    <property type="molecule type" value="Genomic_DNA"/>
</dbReference>
<feature type="transmembrane region" description="Helical" evidence="1">
    <location>
        <begin position="81"/>
        <end position="100"/>
    </location>
</feature>
<keyword evidence="1" id="KW-0812">Transmembrane</keyword>
<name>A0A1M5R9D9_9ACTN</name>
<gene>
    <name evidence="2" type="ORF">SAMN05443575_3483</name>
</gene>
<dbReference type="RefSeq" id="WP_073391686.1">
    <property type="nucleotide sequence ID" value="NZ_FQVU01000005.1"/>
</dbReference>
<keyword evidence="1" id="KW-1133">Transmembrane helix</keyword>
<organism evidence="2 3">
    <name type="scientific">Jatrophihabitans endophyticus</name>
    <dbReference type="NCBI Taxonomy" id="1206085"/>
    <lineage>
        <taxon>Bacteria</taxon>
        <taxon>Bacillati</taxon>
        <taxon>Actinomycetota</taxon>
        <taxon>Actinomycetes</taxon>
        <taxon>Jatrophihabitantales</taxon>
        <taxon>Jatrophihabitantaceae</taxon>
        <taxon>Jatrophihabitans</taxon>
    </lineage>
</organism>
<dbReference type="STRING" id="1206085.SAMN05443575_3483"/>
<keyword evidence="1" id="KW-0472">Membrane</keyword>
<proteinExistence type="predicted"/>
<evidence type="ECO:0000256" key="1">
    <source>
        <dbReference type="SAM" id="Phobius"/>
    </source>
</evidence>
<accession>A0A1M5R9D9</accession>
<sequence>MASFAPAPQGHAHPAERLRQARLAVAAVLDSPASHRPEEVTSPTPIRPLPDDVGAIVVARADAGLPPAGDDFPRLPLIAKVARPAALLAALDLVLVVVAFTTGSTVLGVVALVLLLLFAAAAVVTMRYVAADPLRIGPRERAAIEASGRWSPRDEWTAPTRERALLAAATDAARRIVATPAWTTGLLARGGVVLSLAAELDQLETQARQTPAEPAWSRSVTRVSALTAYADTAAGIVVDEPAGEPREEDVEVLAFFLSPSIYEVG</sequence>